<evidence type="ECO:0000313" key="7">
    <source>
        <dbReference type="EMBL" id="EJY57453.1"/>
    </source>
</evidence>
<organism evidence="7 8">
    <name type="scientific">Aedes aegypti</name>
    <name type="common">Yellowfever mosquito</name>
    <name type="synonym">Culex aegypti</name>
    <dbReference type="NCBI Taxonomy" id="7159"/>
    <lineage>
        <taxon>Eukaryota</taxon>
        <taxon>Metazoa</taxon>
        <taxon>Ecdysozoa</taxon>
        <taxon>Arthropoda</taxon>
        <taxon>Hexapoda</taxon>
        <taxon>Insecta</taxon>
        <taxon>Pterygota</taxon>
        <taxon>Neoptera</taxon>
        <taxon>Endopterygota</taxon>
        <taxon>Diptera</taxon>
        <taxon>Nematocera</taxon>
        <taxon>Culicoidea</taxon>
        <taxon>Culicidae</taxon>
        <taxon>Culicinae</taxon>
        <taxon>Aedini</taxon>
        <taxon>Aedes</taxon>
        <taxon>Stegomyia</taxon>
    </lineage>
</organism>
<dbReference type="PANTHER" id="PTHR13342">
    <property type="entry name" value="RAGULATOR COMPLEX PROTEIN LAMTOR5"/>
    <property type="match status" value="1"/>
</dbReference>
<dbReference type="PhylomeDB" id="J9HS86"/>
<dbReference type="GO" id="GO:0005764">
    <property type="term" value="C:lysosome"/>
    <property type="evidence" value="ECO:0007669"/>
    <property type="project" value="UniProtKB-SubCell"/>
</dbReference>
<dbReference type="Pfam" id="PF16672">
    <property type="entry name" value="LAMTOR5"/>
    <property type="match status" value="1"/>
</dbReference>
<dbReference type="PANTHER" id="PTHR13342:SF2">
    <property type="entry name" value="RAGULATOR COMPLEX PROTEIN LAMTOR5"/>
    <property type="match status" value="1"/>
</dbReference>
<name>J9HS86_AEDAE</name>
<reference evidence="7" key="2">
    <citation type="journal article" date="2007" name="Science">
        <title>Genome sequence of Aedes aegypti, a major arbovirus vector.</title>
        <authorList>
            <person name="Nene V."/>
            <person name="Wortman J.R."/>
            <person name="Lawson D."/>
            <person name="Haas B."/>
            <person name="Kodira C."/>
            <person name="Tu Z.J."/>
            <person name="Loftus B."/>
            <person name="Xi Z."/>
            <person name="Megy K."/>
            <person name="Grabherr M."/>
            <person name="Ren Q."/>
            <person name="Zdobnov E.M."/>
            <person name="Lobo N.F."/>
            <person name="Campbell K.S."/>
            <person name="Brown S.E."/>
            <person name="Bonaldo M.F."/>
            <person name="Zhu J."/>
            <person name="Sinkins S.P."/>
            <person name="Hogenkamp D.G."/>
            <person name="Amedeo P."/>
            <person name="Arensburger P."/>
            <person name="Atkinson P.W."/>
            <person name="Bidwell S."/>
            <person name="Biedler J."/>
            <person name="Birney E."/>
            <person name="Bruggner R.V."/>
            <person name="Costas J."/>
            <person name="Coy M.R."/>
            <person name="Crabtree J."/>
            <person name="Crawford M."/>
            <person name="Debruyn B."/>
            <person name="Decaprio D."/>
            <person name="Eiglmeier K."/>
            <person name="Eisenstadt E."/>
            <person name="El-Dorry H."/>
            <person name="Gelbart W.M."/>
            <person name="Gomes S.L."/>
            <person name="Hammond M."/>
            <person name="Hannick L.I."/>
            <person name="Hogan J.R."/>
            <person name="Holmes M.H."/>
            <person name="Jaffe D."/>
            <person name="Johnston J.S."/>
            <person name="Kennedy R.C."/>
            <person name="Koo H."/>
            <person name="Kravitz S."/>
            <person name="Kriventseva E.V."/>
            <person name="Kulp D."/>
            <person name="Labutti K."/>
            <person name="Lee E."/>
            <person name="Li S."/>
            <person name="Lovin D.D."/>
            <person name="Mao C."/>
            <person name="Mauceli E."/>
            <person name="Menck C.F."/>
            <person name="Miller J.R."/>
            <person name="Montgomery P."/>
            <person name="Mori A."/>
            <person name="Nascimento A.L."/>
            <person name="Naveira H.F."/>
            <person name="Nusbaum C."/>
            <person name="O'leary S."/>
            <person name="Orvis J."/>
            <person name="Pertea M."/>
            <person name="Quesneville H."/>
            <person name="Reidenbach K.R."/>
            <person name="Rogers Y.H."/>
            <person name="Roth C.W."/>
            <person name="Schneider J.R."/>
            <person name="Schatz M."/>
            <person name="Shumway M."/>
            <person name="Stanke M."/>
            <person name="Stinson E.O."/>
            <person name="Tubio J.M."/>
            <person name="Vanzee J.P."/>
            <person name="Verjovski-Almeida S."/>
            <person name="Werner D."/>
            <person name="White O."/>
            <person name="Wyder S."/>
            <person name="Zeng Q."/>
            <person name="Zhao Q."/>
            <person name="Zhao Y."/>
            <person name="Hill C.A."/>
            <person name="Raikhel A.S."/>
            <person name="Soares M.B."/>
            <person name="Knudson D.L."/>
            <person name="Lee N.H."/>
            <person name="Galagan J."/>
            <person name="Salzberg S.L."/>
            <person name="Paulsen I.T."/>
            <person name="Dimopoulos G."/>
            <person name="Collins F.H."/>
            <person name="Birren B."/>
            <person name="Fraser-Liggett C.M."/>
            <person name="Severson D.W."/>
        </authorList>
    </citation>
    <scope>NUCLEOTIDE SEQUENCE [LARGE SCALE GENOMIC DNA]</scope>
    <source>
        <strain evidence="7">Liverpool</strain>
    </source>
</reference>
<accession>J9HS86</accession>
<dbReference type="STRING" id="7159.J9HS86"/>
<evidence type="ECO:0000256" key="6">
    <source>
        <dbReference type="ARBA" id="ARBA00032692"/>
    </source>
</evidence>
<dbReference type="GO" id="GO:0071230">
    <property type="term" value="P:cellular response to amino acid stimulus"/>
    <property type="evidence" value="ECO:0007669"/>
    <property type="project" value="TreeGrafter"/>
</dbReference>
<dbReference type="GO" id="GO:0005085">
    <property type="term" value="F:guanyl-nucleotide exchange factor activity"/>
    <property type="evidence" value="ECO:0007669"/>
    <property type="project" value="TreeGrafter"/>
</dbReference>
<reference evidence="7" key="1">
    <citation type="submission" date="2005-10" db="EMBL/GenBank/DDBJ databases">
        <authorList>
            <person name="Loftus B.J."/>
            <person name="Nene V.M."/>
            <person name="Hannick L.I."/>
            <person name="Bidwell S."/>
            <person name="Haas B."/>
            <person name="Amedeo P."/>
            <person name="Orvis J."/>
            <person name="Wortman J.R."/>
            <person name="White O.R."/>
            <person name="Salzberg S."/>
            <person name="Shumway M."/>
            <person name="Koo H."/>
            <person name="Zhao Y."/>
            <person name="Holmes M."/>
            <person name="Miller J."/>
            <person name="Schatz M."/>
            <person name="Pop M."/>
            <person name="Pai G."/>
            <person name="Utterback T."/>
            <person name="Rogers Y.-H."/>
            <person name="Kravitz S."/>
            <person name="Fraser C.M."/>
        </authorList>
    </citation>
    <scope>NUCLEOTIDE SEQUENCE</scope>
    <source>
        <strain evidence="7">Liverpool</strain>
    </source>
</reference>
<dbReference type="VEuPathDB" id="VectorBase:AAEL017319"/>
<reference evidence="7" key="3">
    <citation type="submission" date="2012-09" db="EMBL/GenBank/DDBJ databases">
        <authorList>
            <consortium name="VectorBase"/>
        </authorList>
    </citation>
    <scope>NUCLEOTIDE SEQUENCE</scope>
    <source>
        <strain evidence="7">Liverpool</strain>
    </source>
</reference>
<comment type="similarity">
    <text evidence="3">Belongs to the LAMTOR5 family.</text>
</comment>
<evidence type="ECO:0000256" key="1">
    <source>
        <dbReference type="ARBA" id="ARBA00004371"/>
    </source>
</evidence>
<evidence type="ECO:0000256" key="3">
    <source>
        <dbReference type="ARBA" id="ARBA00007795"/>
    </source>
</evidence>
<dbReference type="eggNOG" id="ENOG502S6VY">
    <property type="taxonomic scope" value="Eukaryota"/>
</dbReference>
<gene>
    <name evidence="7" type="ORF">AaeL_AAEL017319</name>
</gene>
<dbReference type="InterPro" id="IPR024135">
    <property type="entry name" value="LAMTOR5"/>
</dbReference>
<dbReference type="HOGENOM" id="CLU_2051562_0_0_1"/>
<evidence type="ECO:0000256" key="4">
    <source>
        <dbReference type="ARBA" id="ARBA00022490"/>
    </source>
</evidence>
<dbReference type="PaxDb" id="7159-AAEL017319-PA"/>
<proteinExistence type="inferred from homology"/>
<comment type="subcellular location">
    <subcellularLocation>
        <location evidence="2">Cytoplasm</location>
    </subcellularLocation>
    <subcellularLocation>
        <location evidence="1">Lysosome</location>
    </subcellularLocation>
</comment>
<sequence>MEEQVDQILDKVMATPGNLGCLLANNQGLCIGARGNASKKSAGIIVAISEQASQLDPNCNAPVVSLEVGDKLVVMTRTEIQPEQRRITVRREEGQQALLQALLSINLPVCCSSCLADRPP</sequence>
<evidence type="ECO:0000313" key="8">
    <source>
        <dbReference type="Proteomes" id="UP000682892"/>
    </source>
</evidence>
<evidence type="ECO:0000256" key="5">
    <source>
        <dbReference type="ARBA" id="ARBA00023228"/>
    </source>
</evidence>
<dbReference type="AlphaFoldDB" id="J9HS86"/>
<dbReference type="GO" id="GO:1904263">
    <property type="term" value="P:positive regulation of TORC1 signaling"/>
    <property type="evidence" value="ECO:0007669"/>
    <property type="project" value="TreeGrafter"/>
</dbReference>
<dbReference type="GO" id="GO:0043066">
    <property type="term" value="P:negative regulation of apoptotic process"/>
    <property type="evidence" value="ECO:0007669"/>
    <property type="project" value="InterPro"/>
</dbReference>
<dbReference type="Proteomes" id="UP000682892">
    <property type="component" value="Chromosome 3"/>
</dbReference>
<evidence type="ECO:0000256" key="2">
    <source>
        <dbReference type="ARBA" id="ARBA00004496"/>
    </source>
</evidence>
<protein>
    <recommendedName>
        <fullName evidence="6">Late endosomal/lysosomal adaptor and MAPK and MTOR activator 5</fullName>
    </recommendedName>
</protein>
<keyword evidence="5" id="KW-0458">Lysosome</keyword>
<dbReference type="EMBL" id="CH477264">
    <property type="protein sequence ID" value="EJY57453.1"/>
    <property type="molecule type" value="Genomic_DNA"/>
</dbReference>
<dbReference type="PRINTS" id="PR02092">
    <property type="entry name" value="HEPBVIRUSXIP"/>
</dbReference>
<keyword evidence="4" id="KW-0963">Cytoplasm</keyword>
<dbReference type="GO" id="GO:0071986">
    <property type="term" value="C:Ragulator complex"/>
    <property type="evidence" value="ECO:0007669"/>
    <property type="project" value="InterPro"/>
</dbReference>
<dbReference type="Gene3D" id="3.30.450.30">
    <property type="entry name" value="Dynein light chain 2a, cytoplasmic"/>
    <property type="match status" value="1"/>
</dbReference>